<dbReference type="RefSeq" id="WP_310502078.1">
    <property type="nucleotide sequence ID" value="NZ_JAVDSB010000018.1"/>
</dbReference>
<dbReference type="InterPro" id="IPR025139">
    <property type="entry name" value="DUF4062"/>
</dbReference>
<keyword evidence="3" id="KW-1185">Reference proteome</keyword>
<dbReference type="Pfam" id="PF13271">
    <property type="entry name" value="DUF4062"/>
    <property type="match status" value="1"/>
</dbReference>
<sequence>MPNPKVFISSTCYDLGMAREQLRTFLLGLGYEPIMSEYSDVLFDPRTHTHTSCLQEVPNSDMIVLIVGSRFGGRIIPDAISSLNIEDLLTSSFNVDVLDNVEQLSITQLEVLKAIESSVPVFAFIEDKVWHDHFVYEKNKQLIGKINFPSIDKPETAKYIFEFINFLRSRVKGNSVISFSRVEDIESHLRKQWASLFQRLLKEQREIAFESRRNLSLSEQLEDLKTAILSTIGNTQTKEIARGVIKYRRLVDFLIGLRLPDISFILQGNFNFDELLKYAGIISIKDIDSNRLSARSLLIKEDGSFYEYRFNSHVLSDVSLDWKSFTALQIDSRQVIFDALNDERRMGPAVLRYRRDPIEKYFNDGDIEEVNLNNVVSSIESA</sequence>
<evidence type="ECO:0000259" key="1">
    <source>
        <dbReference type="Pfam" id="PF13271"/>
    </source>
</evidence>
<protein>
    <recommendedName>
        <fullName evidence="1">DUF4062 domain-containing protein</fullName>
    </recommendedName>
</protein>
<accession>A0ABU1P6L1</accession>
<feature type="domain" description="DUF4062" evidence="1">
    <location>
        <begin position="5"/>
        <end position="86"/>
    </location>
</feature>
<evidence type="ECO:0000313" key="3">
    <source>
        <dbReference type="Proteomes" id="UP001267290"/>
    </source>
</evidence>
<gene>
    <name evidence="2" type="ORF">J2736_005892</name>
</gene>
<name>A0ABU1P6L1_9BACL</name>
<reference evidence="2 3" key="1">
    <citation type="submission" date="2023-07" db="EMBL/GenBank/DDBJ databases">
        <title>Sorghum-associated microbial communities from plants grown in Nebraska, USA.</title>
        <authorList>
            <person name="Schachtman D."/>
        </authorList>
    </citation>
    <scope>NUCLEOTIDE SEQUENCE [LARGE SCALE GENOMIC DNA]</scope>
    <source>
        <strain evidence="2 3">CC258</strain>
    </source>
</reference>
<proteinExistence type="predicted"/>
<organism evidence="2 3">
    <name type="scientific">Paenibacillus qinlingensis</name>
    <dbReference type="NCBI Taxonomy" id="1837343"/>
    <lineage>
        <taxon>Bacteria</taxon>
        <taxon>Bacillati</taxon>
        <taxon>Bacillota</taxon>
        <taxon>Bacilli</taxon>
        <taxon>Bacillales</taxon>
        <taxon>Paenibacillaceae</taxon>
        <taxon>Paenibacillus</taxon>
    </lineage>
</organism>
<evidence type="ECO:0000313" key="2">
    <source>
        <dbReference type="EMBL" id="MDR6554662.1"/>
    </source>
</evidence>
<dbReference type="EMBL" id="JAVDSB010000018">
    <property type="protein sequence ID" value="MDR6554662.1"/>
    <property type="molecule type" value="Genomic_DNA"/>
</dbReference>
<dbReference type="Proteomes" id="UP001267290">
    <property type="component" value="Unassembled WGS sequence"/>
</dbReference>
<comment type="caution">
    <text evidence="2">The sequence shown here is derived from an EMBL/GenBank/DDBJ whole genome shotgun (WGS) entry which is preliminary data.</text>
</comment>